<keyword evidence="1" id="KW-0812">Transmembrane</keyword>
<sequence>MDFIIHLLINAAIVFIVAYIMPSVHVRSFGTAIWVALLLGILNATIGLLLRLPLNILTLGLLSFFVRLLVTAVIIKLVDKLVRKFEVKGFWPALVIALALAIGGTILDNMLLS</sequence>
<proteinExistence type="predicted"/>
<dbReference type="Proteomes" id="UP001168528">
    <property type="component" value="Unassembled WGS sequence"/>
</dbReference>
<reference evidence="2" key="1">
    <citation type="submission" date="2023-07" db="EMBL/GenBank/DDBJ databases">
        <title>The genome sequence of Rhodocytophaga aerolata KACC 12507.</title>
        <authorList>
            <person name="Zhang X."/>
        </authorList>
    </citation>
    <scope>NUCLEOTIDE SEQUENCE</scope>
    <source>
        <strain evidence="2">KACC 12507</strain>
    </source>
</reference>
<dbReference type="InterPro" id="IPR007165">
    <property type="entry name" value="Phage_holin_4_2"/>
</dbReference>
<dbReference type="Pfam" id="PF04020">
    <property type="entry name" value="Phage_holin_4_2"/>
    <property type="match status" value="1"/>
</dbReference>
<keyword evidence="3" id="KW-1185">Reference proteome</keyword>
<evidence type="ECO:0000256" key="1">
    <source>
        <dbReference type="SAM" id="Phobius"/>
    </source>
</evidence>
<feature type="transmembrane region" description="Helical" evidence="1">
    <location>
        <begin position="7"/>
        <end position="26"/>
    </location>
</feature>
<feature type="transmembrane region" description="Helical" evidence="1">
    <location>
        <begin position="90"/>
        <end position="112"/>
    </location>
</feature>
<dbReference type="PANTHER" id="PTHR37309:SF1">
    <property type="entry name" value="SLR0284 PROTEIN"/>
    <property type="match status" value="1"/>
</dbReference>
<evidence type="ECO:0000313" key="3">
    <source>
        <dbReference type="Proteomes" id="UP001168528"/>
    </source>
</evidence>
<comment type="caution">
    <text evidence="2">The sequence shown here is derived from an EMBL/GenBank/DDBJ whole genome shotgun (WGS) entry which is preliminary data.</text>
</comment>
<dbReference type="EMBL" id="JAUKPO010000001">
    <property type="protein sequence ID" value="MDO1445207.1"/>
    <property type="molecule type" value="Genomic_DNA"/>
</dbReference>
<protein>
    <submittedName>
        <fullName evidence="2">Phage holin family protein</fullName>
    </submittedName>
</protein>
<accession>A0ABT8QZE3</accession>
<keyword evidence="1" id="KW-0472">Membrane</keyword>
<dbReference type="PANTHER" id="PTHR37309">
    <property type="entry name" value="SLR0284 PROTEIN"/>
    <property type="match status" value="1"/>
</dbReference>
<feature type="transmembrane region" description="Helical" evidence="1">
    <location>
        <begin position="32"/>
        <end position="50"/>
    </location>
</feature>
<name>A0ABT8QZE3_9BACT</name>
<organism evidence="2 3">
    <name type="scientific">Rhodocytophaga aerolata</name>
    <dbReference type="NCBI Taxonomy" id="455078"/>
    <lineage>
        <taxon>Bacteria</taxon>
        <taxon>Pseudomonadati</taxon>
        <taxon>Bacteroidota</taxon>
        <taxon>Cytophagia</taxon>
        <taxon>Cytophagales</taxon>
        <taxon>Rhodocytophagaceae</taxon>
        <taxon>Rhodocytophaga</taxon>
    </lineage>
</organism>
<keyword evidence="1" id="KW-1133">Transmembrane helix</keyword>
<evidence type="ECO:0000313" key="2">
    <source>
        <dbReference type="EMBL" id="MDO1445207.1"/>
    </source>
</evidence>
<feature type="transmembrane region" description="Helical" evidence="1">
    <location>
        <begin position="57"/>
        <end position="78"/>
    </location>
</feature>
<gene>
    <name evidence="2" type="ORF">Q0590_03040</name>
</gene>
<dbReference type="RefSeq" id="WP_302035997.1">
    <property type="nucleotide sequence ID" value="NZ_JAUKPO010000001.1"/>
</dbReference>